<reference evidence="1 2" key="1">
    <citation type="journal article" date="2019" name="Genome Biol. Evol.">
        <title>Insights into the evolution of the New World diploid cottons (Gossypium, subgenus Houzingenia) based on genome sequencing.</title>
        <authorList>
            <person name="Grover C.E."/>
            <person name="Arick M.A. 2nd"/>
            <person name="Thrash A."/>
            <person name="Conover J.L."/>
            <person name="Sanders W.S."/>
            <person name="Peterson D.G."/>
            <person name="Frelichowski J.E."/>
            <person name="Scheffler J.A."/>
            <person name="Scheffler B.E."/>
            <person name="Wendel J.F."/>
        </authorList>
    </citation>
    <scope>NUCLEOTIDE SEQUENCE [LARGE SCALE GENOMIC DNA]</scope>
    <source>
        <strain evidence="1">185</strain>
        <tissue evidence="1">Leaf</tissue>
    </source>
</reference>
<dbReference type="EMBL" id="JABFAA010000001">
    <property type="protein sequence ID" value="MBA0674517.1"/>
    <property type="molecule type" value="Genomic_DNA"/>
</dbReference>
<keyword evidence="2" id="KW-1185">Reference proteome</keyword>
<proteinExistence type="predicted"/>
<comment type="caution">
    <text evidence="1">The sequence shown here is derived from an EMBL/GenBank/DDBJ whole genome shotgun (WGS) entry which is preliminary data.</text>
</comment>
<name>A0A7J8WHI6_GOSAI</name>
<sequence length="38" mass="4569">MLPNPQKWFLKKISCYLQMDINSTTKHPLLPLIQVWEN</sequence>
<dbReference type="AlphaFoldDB" id="A0A7J8WHI6"/>
<accession>A0A7J8WHI6</accession>
<evidence type="ECO:0000313" key="1">
    <source>
        <dbReference type="EMBL" id="MBA0674517.1"/>
    </source>
</evidence>
<organism evidence="1 2">
    <name type="scientific">Gossypium aridum</name>
    <name type="common">American cotton</name>
    <name type="synonym">Erioxylum aridum</name>
    <dbReference type="NCBI Taxonomy" id="34290"/>
    <lineage>
        <taxon>Eukaryota</taxon>
        <taxon>Viridiplantae</taxon>
        <taxon>Streptophyta</taxon>
        <taxon>Embryophyta</taxon>
        <taxon>Tracheophyta</taxon>
        <taxon>Spermatophyta</taxon>
        <taxon>Magnoliopsida</taxon>
        <taxon>eudicotyledons</taxon>
        <taxon>Gunneridae</taxon>
        <taxon>Pentapetalae</taxon>
        <taxon>rosids</taxon>
        <taxon>malvids</taxon>
        <taxon>Malvales</taxon>
        <taxon>Malvaceae</taxon>
        <taxon>Malvoideae</taxon>
        <taxon>Gossypium</taxon>
    </lineage>
</organism>
<dbReference type="Proteomes" id="UP000593577">
    <property type="component" value="Unassembled WGS sequence"/>
</dbReference>
<evidence type="ECO:0000313" key="2">
    <source>
        <dbReference type="Proteomes" id="UP000593577"/>
    </source>
</evidence>
<gene>
    <name evidence="1" type="ORF">Goari_016110</name>
</gene>
<protein>
    <submittedName>
        <fullName evidence="1">Uncharacterized protein</fullName>
    </submittedName>
</protein>